<dbReference type="SUPFAM" id="SSF141868">
    <property type="entry name" value="EAL domain-like"/>
    <property type="match status" value="1"/>
</dbReference>
<dbReference type="AlphaFoldDB" id="A0A923E8I6"/>
<dbReference type="PROSITE" id="PS51833">
    <property type="entry name" value="HDOD"/>
    <property type="match status" value="1"/>
</dbReference>
<dbReference type="Proteomes" id="UP000563151">
    <property type="component" value="Unassembled WGS sequence"/>
</dbReference>
<sequence>MNIFIARQPIFNKDKSVIFYELLYRSNLNNFCEEIDGNKATYKVIADSFYLIGIHNITAGKRALINFTEDLLKEEIGTILPKELVAIEILETVKPTKEILQCLKRLKNKGYVIALDDFVFHKKYQEFIELTDIIKIDFRTTLGKERKEVIKKISRKDIKFLAEKIECEEEFKEAVSYGYTYFQGYFFCKPSVLKARDIPANKLAHIKIMEKINLNELDFDDLGELIKRDVSLSYKLLRAVNNSYMGLKGKISSIEQAMGLFGIKELYKWINVVLISNIAKDKPDELIKISIIRAKFCEEISKRIKANVCEFNAYITGLLSMIDVILDMPMEKALENLAVPSEVKYALLGNKNYLSDILCLVLSYENGEWKSVSKKAKELKILEWDIGECYLKAIKWISIT</sequence>
<evidence type="ECO:0000313" key="4">
    <source>
        <dbReference type="Proteomes" id="UP000563151"/>
    </source>
</evidence>
<dbReference type="InterPro" id="IPR014408">
    <property type="entry name" value="dGMP_Pdiesterase_EAL/HD-GYP"/>
</dbReference>
<organism evidence="3 4">
    <name type="scientific">Clostridium tetanomorphum</name>
    <dbReference type="NCBI Taxonomy" id="1553"/>
    <lineage>
        <taxon>Bacteria</taxon>
        <taxon>Bacillati</taxon>
        <taxon>Bacillota</taxon>
        <taxon>Clostridia</taxon>
        <taxon>Eubacteriales</taxon>
        <taxon>Clostridiaceae</taxon>
        <taxon>Clostridium</taxon>
    </lineage>
</organism>
<dbReference type="InterPro" id="IPR013976">
    <property type="entry name" value="HDOD"/>
</dbReference>
<accession>A0A923E8I6</accession>
<protein>
    <submittedName>
        <fullName evidence="3">HDOD domain-containing protein</fullName>
    </submittedName>
</protein>
<name>A0A923E8I6_CLOTT</name>
<keyword evidence="4" id="KW-1185">Reference proteome</keyword>
<dbReference type="PIRSF" id="PIRSF003180">
    <property type="entry name" value="DiGMPpdiest_YuxH"/>
    <property type="match status" value="1"/>
</dbReference>
<reference evidence="3 4" key="1">
    <citation type="submission" date="2020-04" db="EMBL/GenBank/DDBJ databases">
        <title>Genomic insights into acetone-butanol-ethanol (ABE) fermentation by sequencing solventogenic clostridia strains.</title>
        <authorList>
            <person name="Brown S."/>
        </authorList>
    </citation>
    <scope>NUCLEOTIDE SEQUENCE [LARGE SCALE GENOMIC DNA]</scope>
    <source>
        <strain evidence="3 4">DJ011</strain>
    </source>
</reference>
<dbReference type="PANTHER" id="PTHR33525:SF4">
    <property type="entry name" value="CYCLIC DI-GMP PHOSPHODIESTERASE CDGJ"/>
    <property type="match status" value="1"/>
</dbReference>
<dbReference type="Gene3D" id="1.10.3210.10">
    <property type="entry name" value="Hypothetical protein af1432"/>
    <property type="match status" value="1"/>
</dbReference>
<feature type="domain" description="HDOD" evidence="2">
    <location>
        <begin position="198"/>
        <end position="385"/>
    </location>
</feature>
<dbReference type="Gene3D" id="3.20.20.450">
    <property type="entry name" value="EAL domain"/>
    <property type="match status" value="1"/>
</dbReference>
<dbReference type="PANTHER" id="PTHR33525">
    <property type="match status" value="1"/>
</dbReference>
<dbReference type="RefSeq" id="WP_035147799.1">
    <property type="nucleotide sequence ID" value="NZ_JAAZWO010000004.1"/>
</dbReference>
<evidence type="ECO:0000259" key="1">
    <source>
        <dbReference type="PROSITE" id="PS50883"/>
    </source>
</evidence>
<dbReference type="SUPFAM" id="SSF109604">
    <property type="entry name" value="HD-domain/PDEase-like"/>
    <property type="match status" value="1"/>
</dbReference>
<dbReference type="InterPro" id="IPR052340">
    <property type="entry name" value="RNase_Y/CdgJ"/>
</dbReference>
<gene>
    <name evidence="3" type="ORF">HGG79_04480</name>
</gene>
<dbReference type="InterPro" id="IPR035919">
    <property type="entry name" value="EAL_sf"/>
</dbReference>
<proteinExistence type="predicted"/>
<dbReference type="InterPro" id="IPR001633">
    <property type="entry name" value="EAL_dom"/>
</dbReference>
<evidence type="ECO:0000259" key="2">
    <source>
        <dbReference type="PROSITE" id="PS51833"/>
    </source>
</evidence>
<feature type="domain" description="EAL" evidence="1">
    <location>
        <begin position="1"/>
        <end position="204"/>
    </location>
</feature>
<dbReference type="EMBL" id="JAAZWO010000004">
    <property type="protein sequence ID" value="MBC2397039.1"/>
    <property type="molecule type" value="Genomic_DNA"/>
</dbReference>
<dbReference type="Pfam" id="PF08668">
    <property type="entry name" value="HDOD"/>
    <property type="match status" value="1"/>
</dbReference>
<dbReference type="Pfam" id="PF00563">
    <property type="entry name" value="EAL"/>
    <property type="match status" value="1"/>
</dbReference>
<comment type="caution">
    <text evidence="3">The sequence shown here is derived from an EMBL/GenBank/DDBJ whole genome shotgun (WGS) entry which is preliminary data.</text>
</comment>
<dbReference type="PROSITE" id="PS50883">
    <property type="entry name" value="EAL"/>
    <property type="match status" value="1"/>
</dbReference>
<evidence type="ECO:0000313" key="3">
    <source>
        <dbReference type="EMBL" id="MBC2397039.1"/>
    </source>
</evidence>